<comment type="similarity">
    <text evidence="2">Belongs to the TmcAL family.</text>
</comment>
<organism evidence="3 4">
    <name type="scientific">Peptoniphilus equinus</name>
    <dbReference type="NCBI Taxonomy" id="3016343"/>
    <lineage>
        <taxon>Bacteria</taxon>
        <taxon>Bacillati</taxon>
        <taxon>Bacillota</taxon>
        <taxon>Tissierellia</taxon>
        <taxon>Tissierellales</taxon>
        <taxon>Peptoniphilaceae</taxon>
        <taxon>Peptoniphilus</taxon>
    </lineage>
</organism>
<dbReference type="Gene3D" id="3.40.50.620">
    <property type="entry name" value="HUPs"/>
    <property type="match status" value="1"/>
</dbReference>
<gene>
    <name evidence="2" type="primary">tmcAL</name>
    <name evidence="3" type="ORF">O6R05_05900</name>
</gene>
<comment type="function">
    <text evidence="2">Catalyzes the formation of N(4)-acetylcytidine (ac(4)C) at the wobble position of elongator tRNA(Met), using acetate and ATP as substrates. First activates an acetate ion to form acetyladenylate (Ac-AMP) and then transfers the acetyl group to tRNA to form ac(4)C34.</text>
</comment>
<dbReference type="HAMAP" id="MF_01539">
    <property type="entry name" value="TmcAL"/>
    <property type="match status" value="1"/>
</dbReference>
<evidence type="ECO:0000256" key="1">
    <source>
        <dbReference type="ARBA" id="ARBA00022694"/>
    </source>
</evidence>
<dbReference type="Proteomes" id="UP001210339">
    <property type="component" value="Chromosome"/>
</dbReference>
<keyword evidence="2" id="KW-0547">Nucleotide-binding</keyword>
<dbReference type="InterPro" id="IPR014729">
    <property type="entry name" value="Rossmann-like_a/b/a_fold"/>
</dbReference>
<evidence type="ECO:0000256" key="2">
    <source>
        <dbReference type="HAMAP-Rule" id="MF_01539"/>
    </source>
</evidence>
<feature type="binding site" evidence="2">
    <location>
        <position position="177"/>
    </location>
    <ligand>
        <name>ATP</name>
        <dbReference type="ChEBI" id="CHEBI:30616"/>
    </ligand>
</feature>
<evidence type="ECO:0000313" key="3">
    <source>
        <dbReference type="EMBL" id="WBW49542.1"/>
    </source>
</evidence>
<dbReference type="Pfam" id="PF05636">
    <property type="entry name" value="HIGH_NTase1"/>
    <property type="match status" value="1"/>
</dbReference>
<feature type="binding site" evidence="2">
    <location>
        <position position="97"/>
    </location>
    <ligand>
        <name>ATP</name>
        <dbReference type="ChEBI" id="CHEBI:30616"/>
    </ligand>
</feature>
<keyword evidence="2" id="KW-0820">tRNA-binding</keyword>
<dbReference type="PANTHER" id="PTHR37825:SF1">
    <property type="entry name" value="TRNA(MET) CYTIDINE ACETATE LIGASE"/>
    <property type="match status" value="1"/>
</dbReference>
<dbReference type="SUPFAM" id="SSF52374">
    <property type="entry name" value="Nucleotidylyl transferase"/>
    <property type="match status" value="1"/>
</dbReference>
<evidence type="ECO:0000313" key="4">
    <source>
        <dbReference type="Proteomes" id="UP001210339"/>
    </source>
</evidence>
<dbReference type="EC" id="6.3.4.-" evidence="2"/>
<dbReference type="RefSeq" id="WP_271191074.1">
    <property type="nucleotide sequence ID" value="NZ_CP115667.1"/>
</dbReference>
<comment type="catalytic activity">
    <reaction evidence="2">
        <text>cytidine(34) in elongator tRNA(Met) + acetate + ATP = N(4)-acetylcytidine(34) in elongator tRNA(Met) + AMP + diphosphate</text>
        <dbReference type="Rhea" id="RHEA:58144"/>
        <dbReference type="Rhea" id="RHEA-COMP:10693"/>
        <dbReference type="Rhea" id="RHEA-COMP:10694"/>
        <dbReference type="ChEBI" id="CHEBI:30089"/>
        <dbReference type="ChEBI" id="CHEBI:30616"/>
        <dbReference type="ChEBI" id="CHEBI:33019"/>
        <dbReference type="ChEBI" id="CHEBI:74900"/>
        <dbReference type="ChEBI" id="CHEBI:82748"/>
        <dbReference type="ChEBI" id="CHEBI:456215"/>
    </reaction>
</comment>
<comment type="subcellular location">
    <subcellularLocation>
        <location evidence="2">Cytoplasm</location>
    </subcellularLocation>
</comment>
<dbReference type="PANTHER" id="PTHR37825">
    <property type="entry name" value="TRNA(MET) CYTIDINE ACETATE LIGASE"/>
    <property type="match status" value="1"/>
</dbReference>
<comment type="caution">
    <text evidence="2">Lacks conserved residue(s) required for the propagation of feature annotation.</text>
</comment>
<sequence length="391" mass="43373">MISAIIAEYNPFHNGHRYQLEQARTFGPVVVIMSGSFTQRGTPAVLDKFTRAGLAARYGADLVLELPVVCAVAPATFFARGGVAMAAAFGADRLIFGAESPLEVLVPLADKISAVPSQSLIRTLKQGLSLPQTLEDCLDVSDAERDALRRPNNILALEYLGAIRDLNVLLEPYAIARTVAHHSGEVTTGDIAFASASHIRELTVNGAWDELRKVVPDAVYTALTSTNHTQADVDVTAQIKKLLRYREMIDEEAVVSLDYEDGLEHRLAQAVKGSEDWNALKPKHMTHARMNRYLTQTLLELRRKDYDAVMTQLPLRVLAIGPRGRELLRSKNGNRHLVQNPKAYQAFNHDAWIQECRAAELRSLLLNDAPSLDYRNPLYIHDEMSRSSDPS</sequence>
<keyword evidence="2" id="KW-0694">RNA-binding</keyword>
<reference evidence="3 4" key="1">
    <citation type="submission" date="2023-01" db="EMBL/GenBank/DDBJ databases">
        <authorList>
            <person name="Lee S.H."/>
            <person name="Jung H.S."/>
            <person name="Yun J.U."/>
        </authorList>
    </citation>
    <scope>NUCLEOTIDE SEQUENCE [LARGE SCALE GENOMIC DNA]</scope>
    <source>
        <strain evidence="3 4">CBA3646</strain>
    </source>
</reference>
<keyword evidence="2" id="KW-0436">Ligase</keyword>
<keyword evidence="4" id="KW-1185">Reference proteome</keyword>
<feature type="binding site" evidence="2">
    <location>
        <begin position="6"/>
        <end position="19"/>
    </location>
    <ligand>
        <name>ATP</name>
        <dbReference type="ChEBI" id="CHEBI:30616"/>
    </ligand>
</feature>
<proteinExistence type="inferred from homology"/>
<feature type="binding site" evidence="2">
    <location>
        <position position="152"/>
    </location>
    <ligand>
        <name>ATP</name>
        <dbReference type="ChEBI" id="CHEBI:30616"/>
    </ligand>
</feature>
<dbReference type="InterPro" id="IPR008513">
    <property type="entry name" value="tRNA(Met)_cyd_acetate_ligase"/>
</dbReference>
<dbReference type="EMBL" id="CP115667">
    <property type="protein sequence ID" value="WBW49542.1"/>
    <property type="molecule type" value="Genomic_DNA"/>
</dbReference>
<accession>A0ABY7QS03</accession>
<keyword evidence="1 2" id="KW-0819">tRNA processing</keyword>
<protein>
    <recommendedName>
        <fullName evidence="2">tRNA(Met) cytidine acetate ligase</fullName>
        <ecNumber evidence="2">6.3.4.-</ecNumber>
    </recommendedName>
</protein>
<name>A0ABY7QS03_9FIRM</name>
<keyword evidence="2" id="KW-0963">Cytoplasm</keyword>
<keyword evidence="2" id="KW-0067">ATP-binding</keyword>